<proteinExistence type="predicted"/>
<dbReference type="EMBL" id="UYRV01112905">
    <property type="protein sequence ID" value="VDN27846.1"/>
    <property type="molecule type" value="Genomic_DNA"/>
</dbReference>
<reference evidence="2 3" key="1">
    <citation type="submission" date="2018-11" db="EMBL/GenBank/DDBJ databases">
        <authorList>
            <consortium name="Pathogen Informatics"/>
        </authorList>
    </citation>
    <scope>NUCLEOTIDE SEQUENCE [LARGE SCALE GENOMIC DNA]</scope>
</reference>
<feature type="compositionally biased region" description="Basic and acidic residues" evidence="1">
    <location>
        <begin position="9"/>
        <end position="18"/>
    </location>
</feature>
<name>A0A3P7QAZ1_CYLGO</name>
<evidence type="ECO:0000313" key="3">
    <source>
        <dbReference type="Proteomes" id="UP000271889"/>
    </source>
</evidence>
<dbReference type="AlphaFoldDB" id="A0A3P7QAZ1"/>
<feature type="compositionally biased region" description="Basic and acidic residues" evidence="1">
    <location>
        <begin position="26"/>
        <end position="42"/>
    </location>
</feature>
<feature type="compositionally biased region" description="Basic residues" evidence="1">
    <location>
        <begin position="97"/>
        <end position="111"/>
    </location>
</feature>
<accession>A0A3P7QAZ1</accession>
<gene>
    <name evidence="2" type="ORF">CGOC_LOCUS10780</name>
</gene>
<dbReference type="OrthoDB" id="10577750at2759"/>
<feature type="region of interest" description="Disordered" evidence="1">
    <location>
        <begin position="1"/>
        <end position="111"/>
    </location>
</feature>
<feature type="compositionally biased region" description="Basic and acidic residues" evidence="1">
    <location>
        <begin position="68"/>
        <end position="79"/>
    </location>
</feature>
<dbReference type="Proteomes" id="UP000271889">
    <property type="component" value="Unassembled WGS sequence"/>
</dbReference>
<sequence length="111" mass="12815">MTATSTTPEAEHHVEKRSAKTGHGHRVSDKHQIQIRDKRSTDEDSEDTDEELTRRRRSTESDEEEEDKSLLEHGEYHGHAERKRRSTSGSEEDPHNLLKRHIGHHILAHGV</sequence>
<evidence type="ECO:0000313" key="2">
    <source>
        <dbReference type="EMBL" id="VDN27846.1"/>
    </source>
</evidence>
<keyword evidence="3" id="KW-1185">Reference proteome</keyword>
<organism evidence="2 3">
    <name type="scientific">Cylicostephanus goldi</name>
    <name type="common">Nematode worm</name>
    <dbReference type="NCBI Taxonomy" id="71465"/>
    <lineage>
        <taxon>Eukaryota</taxon>
        <taxon>Metazoa</taxon>
        <taxon>Ecdysozoa</taxon>
        <taxon>Nematoda</taxon>
        <taxon>Chromadorea</taxon>
        <taxon>Rhabditida</taxon>
        <taxon>Rhabditina</taxon>
        <taxon>Rhabditomorpha</taxon>
        <taxon>Strongyloidea</taxon>
        <taxon>Strongylidae</taxon>
        <taxon>Cylicostephanus</taxon>
    </lineage>
</organism>
<protein>
    <submittedName>
        <fullName evidence="2">Uncharacterized protein</fullName>
    </submittedName>
</protein>
<evidence type="ECO:0000256" key="1">
    <source>
        <dbReference type="SAM" id="MobiDB-lite"/>
    </source>
</evidence>